<keyword evidence="4" id="KW-0067">ATP-binding</keyword>
<proteinExistence type="inferred from homology"/>
<dbReference type="Pfam" id="PF00370">
    <property type="entry name" value="FGGY_N"/>
    <property type="match status" value="1"/>
</dbReference>
<organism evidence="10 11">
    <name type="scientific">Alkalispirochaeta sphaeroplastigenens</name>
    <dbReference type="NCBI Taxonomy" id="1187066"/>
    <lineage>
        <taxon>Bacteria</taxon>
        <taxon>Pseudomonadati</taxon>
        <taxon>Spirochaetota</taxon>
        <taxon>Spirochaetia</taxon>
        <taxon>Spirochaetales</taxon>
        <taxon>Spirochaetaceae</taxon>
        <taxon>Alkalispirochaeta</taxon>
    </lineage>
</organism>
<evidence type="ECO:0000313" key="11">
    <source>
        <dbReference type="Proteomes" id="UP000237350"/>
    </source>
</evidence>
<dbReference type="GO" id="GO:0019569">
    <property type="term" value="P:L-arabinose catabolic process to D-xylulose 5-phosphate"/>
    <property type="evidence" value="ECO:0007669"/>
    <property type="project" value="InterPro"/>
</dbReference>
<reference evidence="11" key="1">
    <citation type="submission" date="2015-12" db="EMBL/GenBank/DDBJ databases">
        <authorList>
            <person name="Lodha T.D."/>
            <person name="Chintalapati S."/>
            <person name="Chintalapati V.R."/>
            <person name="Sravanthi T."/>
        </authorList>
    </citation>
    <scope>NUCLEOTIDE SEQUENCE [LARGE SCALE GENOMIC DNA]</scope>
    <source>
        <strain evidence="11">JC133</strain>
    </source>
</reference>
<dbReference type="GO" id="GO:0019150">
    <property type="term" value="F:D-ribulokinase activity"/>
    <property type="evidence" value="ECO:0007669"/>
    <property type="project" value="TreeGrafter"/>
</dbReference>
<evidence type="ECO:0000256" key="1">
    <source>
        <dbReference type="ARBA" id="ARBA00022679"/>
    </source>
</evidence>
<name>A0A2S4JYV0_9SPIO</name>
<feature type="domain" description="Carbohydrate kinase FGGY C-terminal" evidence="9">
    <location>
        <begin position="293"/>
        <end position="486"/>
    </location>
</feature>
<comment type="caution">
    <text evidence="10">The sequence shown here is derived from an EMBL/GenBank/DDBJ whole genome shotgun (WGS) entry which is preliminary data.</text>
</comment>
<dbReference type="InterPro" id="IPR018485">
    <property type="entry name" value="FGGY_C"/>
</dbReference>
<dbReference type="CDD" id="cd07781">
    <property type="entry name" value="ASKHA_NBD_FGGY_L-RBK"/>
    <property type="match status" value="1"/>
</dbReference>
<keyword evidence="5" id="KW-0054">Arabinose catabolism</keyword>
<dbReference type="InterPro" id="IPR000577">
    <property type="entry name" value="Carb_kinase_FGGY"/>
</dbReference>
<dbReference type="PANTHER" id="PTHR43435">
    <property type="entry name" value="RIBULOKINASE"/>
    <property type="match status" value="1"/>
</dbReference>
<dbReference type="EMBL" id="LPWH01000009">
    <property type="protein sequence ID" value="POR04683.1"/>
    <property type="molecule type" value="Genomic_DNA"/>
</dbReference>
<keyword evidence="2" id="KW-0547">Nucleotide-binding</keyword>
<evidence type="ECO:0000256" key="7">
    <source>
        <dbReference type="RuleBase" id="RU003733"/>
    </source>
</evidence>
<dbReference type="Gene3D" id="3.30.420.40">
    <property type="match status" value="2"/>
</dbReference>
<evidence type="ECO:0000313" key="10">
    <source>
        <dbReference type="EMBL" id="POR04683.1"/>
    </source>
</evidence>
<dbReference type="InterPro" id="IPR043129">
    <property type="entry name" value="ATPase_NBD"/>
</dbReference>
<comment type="similarity">
    <text evidence="7">Belongs to the FGGY kinase family.</text>
</comment>
<accession>A0A2S4JYV0</accession>
<dbReference type="InterPro" id="IPR018483">
    <property type="entry name" value="Carb_kinase_FGGY_CS"/>
</dbReference>
<dbReference type="NCBIfam" id="NF003154">
    <property type="entry name" value="PRK04123.1"/>
    <property type="match status" value="1"/>
</dbReference>
<evidence type="ECO:0000256" key="6">
    <source>
        <dbReference type="ARBA" id="ARBA00023277"/>
    </source>
</evidence>
<dbReference type="OrthoDB" id="9805576at2"/>
<dbReference type="Pfam" id="PF02782">
    <property type="entry name" value="FGGY_C"/>
    <property type="match status" value="1"/>
</dbReference>
<dbReference type="RefSeq" id="WP_103679433.1">
    <property type="nucleotide sequence ID" value="NZ_LPWH01000009.1"/>
</dbReference>
<dbReference type="GO" id="GO:0005524">
    <property type="term" value="F:ATP binding"/>
    <property type="evidence" value="ECO:0007669"/>
    <property type="project" value="UniProtKB-KW"/>
</dbReference>
<dbReference type="PROSITE" id="PS00445">
    <property type="entry name" value="FGGY_KINASES_2"/>
    <property type="match status" value="1"/>
</dbReference>
<evidence type="ECO:0000259" key="9">
    <source>
        <dbReference type="Pfam" id="PF02782"/>
    </source>
</evidence>
<dbReference type="SUPFAM" id="SSF53067">
    <property type="entry name" value="Actin-like ATPase domain"/>
    <property type="match status" value="2"/>
</dbReference>
<keyword evidence="6" id="KW-0119">Carbohydrate metabolism</keyword>
<evidence type="ECO:0000256" key="2">
    <source>
        <dbReference type="ARBA" id="ARBA00022741"/>
    </source>
</evidence>
<keyword evidence="3 7" id="KW-0418">Kinase</keyword>
<keyword evidence="1 7" id="KW-0808">Transferase</keyword>
<evidence type="ECO:0000256" key="3">
    <source>
        <dbReference type="ARBA" id="ARBA00022777"/>
    </source>
</evidence>
<evidence type="ECO:0000259" key="8">
    <source>
        <dbReference type="Pfam" id="PF00370"/>
    </source>
</evidence>
<evidence type="ECO:0000256" key="4">
    <source>
        <dbReference type="ARBA" id="ARBA00022840"/>
    </source>
</evidence>
<protein>
    <submittedName>
        <fullName evidence="10">Ribulokinase</fullName>
    </submittedName>
</protein>
<dbReference type="GO" id="GO:0008741">
    <property type="term" value="F:ribulokinase activity"/>
    <property type="evidence" value="ECO:0007669"/>
    <property type="project" value="InterPro"/>
</dbReference>
<dbReference type="InterPro" id="IPR005929">
    <property type="entry name" value="Ribulokinase"/>
</dbReference>
<dbReference type="Proteomes" id="UP000237350">
    <property type="component" value="Unassembled WGS sequence"/>
</dbReference>
<dbReference type="PIRSF" id="PIRSF000538">
    <property type="entry name" value="GlpK"/>
    <property type="match status" value="1"/>
</dbReference>
<dbReference type="PANTHER" id="PTHR43435:SF4">
    <property type="entry name" value="FGGY CARBOHYDRATE KINASE DOMAIN-CONTAINING PROTEIN"/>
    <property type="match status" value="1"/>
</dbReference>
<gene>
    <name evidence="10" type="ORF">AU468_02935</name>
</gene>
<dbReference type="InterPro" id="IPR018484">
    <property type="entry name" value="FGGY_N"/>
</dbReference>
<evidence type="ECO:0000256" key="5">
    <source>
        <dbReference type="ARBA" id="ARBA00022935"/>
    </source>
</evidence>
<dbReference type="GO" id="GO:0005737">
    <property type="term" value="C:cytoplasm"/>
    <property type="evidence" value="ECO:0007669"/>
    <property type="project" value="TreeGrafter"/>
</dbReference>
<keyword evidence="11" id="KW-1185">Reference proteome</keyword>
<sequence length="571" mass="61666">MKYTVGLDYGTNSVRAVLVQLSDGAELATEIWGYAHGDQGVILDKGDPNLARQHPRDYLEGAERTLQGVVRSAVNNHGIDPGDIIGIGVDTTGSTPMPVQRDLSPLTDLPHQKDNPTVMAWLWKDHTSMKEAREITETARSRRPHFLAKTGGIYSSEWFWAKIWRAYLDDSGALDNAWTWMEIADWIPAQLAGITDPGAVKRSICAAGHKGLFHRDWGGYPDQEFLALLHPALVKVRETLPDEAWTADVLAGTLSAEWSGRTGIPEGTPIAVGAFDAHLGAVGSGIKEGSLVKIVGTSTCDIMITRDDGSVPDIPGICGIVPGSVIPGYAGIEAGQSAVGDIFNWFVEKICPGGAEKGTHQALTEGAEALLPGESGLLALDWHNGNRTVLVDQGLTGSLLGLTLHTSPAEIYRALVESTAFGARRIVEQIEQYGQKIDEVVNCGGISVKNTLVMQIYADVLNRPMKISRSTQTPALGSAIAAAVAAGSDRGGYDDFFTAMEEMTGTMDRVFEPLRENVEIYEELYRLYCDIHDAFGTKQGQKDLFHVMKELLDLRGISKNRAAGKDRAASS</sequence>
<feature type="domain" description="Carbohydrate kinase FGGY N-terminal" evidence="8">
    <location>
        <begin position="3"/>
        <end position="283"/>
    </location>
</feature>
<dbReference type="AlphaFoldDB" id="A0A2S4JYV0"/>